<dbReference type="SMART" id="SM00567">
    <property type="entry name" value="EZ_HEAT"/>
    <property type="match status" value="6"/>
</dbReference>
<dbReference type="SUPFAM" id="SSF48371">
    <property type="entry name" value="ARM repeat"/>
    <property type="match status" value="1"/>
</dbReference>
<name>A0A6H9YYZ2_9ACTN</name>
<organism evidence="1 2">
    <name type="scientific">Actinomadura rudentiformis</name>
    <dbReference type="NCBI Taxonomy" id="359158"/>
    <lineage>
        <taxon>Bacteria</taxon>
        <taxon>Bacillati</taxon>
        <taxon>Actinomycetota</taxon>
        <taxon>Actinomycetes</taxon>
        <taxon>Streptosporangiales</taxon>
        <taxon>Thermomonosporaceae</taxon>
        <taxon>Actinomadura</taxon>
    </lineage>
</organism>
<dbReference type="Proteomes" id="UP000468735">
    <property type="component" value="Unassembled WGS sequence"/>
</dbReference>
<gene>
    <name evidence="1" type="ORF">F8566_02810</name>
</gene>
<dbReference type="InterPro" id="IPR004155">
    <property type="entry name" value="PBS_lyase_HEAT"/>
</dbReference>
<reference evidence="1 2" key="1">
    <citation type="submission" date="2019-09" db="EMBL/GenBank/DDBJ databases">
        <title>Actinomadura physcomitrii sp. nov., a novel actinomycete isolated from moss [Physcomitrium sphaericum (Ludw) Fuernr].</title>
        <authorList>
            <person name="Zhuang X."/>
            <person name="Liu C."/>
        </authorList>
    </citation>
    <scope>NUCLEOTIDE SEQUENCE [LARGE SCALE GENOMIC DNA]</scope>
    <source>
        <strain evidence="1 2">HMC1</strain>
    </source>
</reference>
<dbReference type="AlphaFoldDB" id="A0A6H9YYZ2"/>
<dbReference type="InterPro" id="IPR011989">
    <property type="entry name" value="ARM-like"/>
</dbReference>
<evidence type="ECO:0008006" key="3">
    <source>
        <dbReference type="Google" id="ProtNLM"/>
    </source>
</evidence>
<keyword evidence="2" id="KW-1185">Reference proteome</keyword>
<dbReference type="Gene3D" id="1.25.10.10">
    <property type="entry name" value="Leucine-rich Repeat Variant"/>
    <property type="match status" value="3"/>
</dbReference>
<sequence>MRAAALWALCGARREVGAFVLPMLGDAEPGVRLLAMRAVRDSAGDLGADRVRDALRPMLSDPDPVVRVMAIYHLATHGEWTAGVLDDLIRHGEARVRIAAVGVLSSLGHHLSGERMRPLLAAARPLLGDADPAVRAAAVGAFGSLGTPWSRAMIAAAATDPDFRVRRKATYHALHFADTATPAPLLSVLLEDDDIAIRYETLSLLASRRSPLLSARLAHARLAEADPSIRRMALAALVKAGSPPPEPEWPPLLTDPDPELRRRAAYLARDVHRAPGGPLHDSLHDLLRDPVRDVRGNSARSLEETCDDACLPALETAHENEDDRVNRYVLSKIISRLRSRP</sequence>
<dbReference type="Pfam" id="PF13646">
    <property type="entry name" value="HEAT_2"/>
    <property type="match status" value="2"/>
</dbReference>
<dbReference type="PANTHER" id="PTHR12697">
    <property type="entry name" value="PBS LYASE HEAT-LIKE PROTEIN"/>
    <property type="match status" value="1"/>
</dbReference>
<evidence type="ECO:0000313" key="2">
    <source>
        <dbReference type="Proteomes" id="UP000468735"/>
    </source>
</evidence>
<protein>
    <recommendedName>
        <fullName evidence="3">HEAT repeat domain-containing protein</fullName>
    </recommendedName>
</protein>
<dbReference type="InterPro" id="IPR016024">
    <property type="entry name" value="ARM-type_fold"/>
</dbReference>
<dbReference type="EMBL" id="WBMT01000001">
    <property type="protein sequence ID" value="KAB2352604.1"/>
    <property type="molecule type" value="Genomic_DNA"/>
</dbReference>
<comment type="caution">
    <text evidence="1">The sequence shown here is derived from an EMBL/GenBank/DDBJ whole genome shotgun (WGS) entry which is preliminary data.</text>
</comment>
<evidence type="ECO:0000313" key="1">
    <source>
        <dbReference type="EMBL" id="KAB2352604.1"/>
    </source>
</evidence>
<accession>A0A6H9YYZ2</accession>
<dbReference type="PANTHER" id="PTHR12697:SF5">
    <property type="entry name" value="DEOXYHYPUSINE HYDROXYLASE"/>
    <property type="match status" value="1"/>
</dbReference>
<proteinExistence type="predicted"/>
<dbReference type="GO" id="GO:0016491">
    <property type="term" value="F:oxidoreductase activity"/>
    <property type="evidence" value="ECO:0007669"/>
    <property type="project" value="TreeGrafter"/>
</dbReference>